<dbReference type="NCBIfam" id="TIGR01549">
    <property type="entry name" value="HAD-SF-IA-v1"/>
    <property type="match status" value="1"/>
</dbReference>
<dbReference type="Gene3D" id="1.10.150.240">
    <property type="entry name" value="Putative phosphatase, domain 2"/>
    <property type="match status" value="1"/>
</dbReference>
<dbReference type="KEGG" id="sgz:C0216_17370"/>
<dbReference type="InterPro" id="IPR023214">
    <property type="entry name" value="HAD_sf"/>
</dbReference>
<dbReference type="SFLD" id="SFLDG01129">
    <property type="entry name" value="C1.5:_HAD__Beta-PGM__Phosphata"/>
    <property type="match status" value="1"/>
</dbReference>
<dbReference type="InterPro" id="IPR050155">
    <property type="entry name" value="HAD-like_hydrolase_sf"/>
</dbReference>
<evidence type="ECO:0000313" key="1">
    <source>
        <dbReference type="EMBL" id="AXE24982.1"/>
    </source>
</evidence>
<proteinExistence type="predicted"/>
<dbReference type="SUPFAM" id="SSF56784">
    <property type="entry name" value="HAD-like"/>
    <property type="match status" value="1"/>
</dbReference>
<dbReference type="GO" id="GO:0005829">
    <property type="term" value="C:cytosol"/>
    <property type="evidence" value="ECO:0007669"/>
    <property type="project" value="TreeGrafter"/>
</dbReference>
<dbReference type="RefSeq" id="WP_114056170.1">
    <property type="nucleotide sequence ID" value="NZ_CP030862.1"/>
</dbReference>
<dbReference type="OrthoDB" id="9793014at2"/>
<organism evidence="1 2">
    <name type="scientific">Streptomyces globosus</name>
    <dbReference type="NCBI Taxonomy" id="68209"/>
    <lineage>
        <taxon>Bacteria</taxon>
        <taxon>Bacillati</taxon>
        <taxon>Actinomycetota</taxon>
        <taxon>Actinomycetes</taxon>
        <taxon>Kitasatosporales</taxon>
        <taxon>Streptomycetaceae</taxon>
        <taxon>Streptomyces</taxon>
    </lineage>
</organism>
<keyword evidence="2" id="KW-1185">Reference proteome</keyword>
<dbReference type="EMBL" id="CP030862">
    <property type="protein sequence ID" value="AXE24982.1"/>
    <property type="molecule type" value="Genomic_DNA"/>
</dbReference>
<dbReference type="Proteomes" id="UP000252004">
    <property type="component" value="Chromosome"/>
</dbReference>
<dbReference type="NCBIfam" id="TIGR01509">
    <property type="entry name" value="HAD-SF-IA-v3"/>
    <property type="match status" value="1"/>
</dbReference>
<dbReference type="AlphaFoldDB" id="A0A344U261"/>
<dbReference type="InterPro" id="IPR023198">
    <property type="entry name" value="PGP-like_dom2"/>
</dbReference>
<evidence type="ECO:0000313" key="2">
    <source>
        <dbReference type="Proteomes" id="UP000252004"/>
    </source>
</evidence>
<dbReference type="SFLD" id="SFLDS00003">
    <property type="entry name" value="Haloacid_Dehalogenase"/>
    <property type="match status" value="1"/>
</dbReference>
<sequence>MTGGAGRAALFDIDGTLTDTNHLHVVCWWEALRQSGHRVPMGAVHRAVGLPGDDLLAHLLGPGDEEEREWIATAHGVLYATYYDRLPALDGAADLLRRLAGDGWEVVLVTSASGAQLDALRRAIGADDAITAWTSADDVERGKPHPEPLHQALGLAGVGADRAVFVGDTVWDMRAGVRAGVARVGVLSGGIPAGDLRAAGAEAVYEGPRDVLTGLGTGPFARLPSSGG</sequence>
<keyword evidence="1" id="KW-0378">Hydrolase</keyword>
<name>A0A344U261_9ACTN</name>
<dbReference type="GO" id="GO:0006281">
    <property type="term" value="P:DNA repair"/>
    <property type="evidence" value="ECO:0007669"/>
    <property type="project" value="TreeGrafter"/>
</dbReference>
<dbReference type="Gene3D" id="3.40.50.1000">
    <property type="entry name" value="HAD superfamily/HAD-like"/>
    <property type="match status" value="1"/>
</dbReference>
<gene>
    <name evidence="1" type="ORF">C0216_17370</name>
</gene>
<dbReference type="PANTHER" id="PTHR43434:SF16">
    <property type="entry name" value="BLL8046 PROTEIN"/>
    <property type="match status" value="1"/>
</dbReference>
<dbReference type="Pfam" id="PF00702">
    <property type="entry name" value="Hydrolase"/>
    <property type="match status" value="1"/>
</dbReference>
<protein>
    <submittedName>
        <fullName evidence="1">HAD family hydrolase</fullName>
    </submittedName>
</protein>
<reference evidence="1 2" key="1">
    <citation type="submission" date="2018-01" db="EMBL/GenBank/DDBJ databases">
        <title>Draft genome Sequence of streptomyces globosus LZH-48.</title>
        <authorList>
            <person name="Ran K."/>
            <person name="Li Z."/>
            <person name="Wei S."/>
            <person name="Dong R."/>
        </authorList>
    </citation>
    <scope>NUCLEOTIDE SEQUENCE [LARGE SCALE GENOMIC DNA]</scope>
    <source>
        <strain evidence="1 2">LZH-48</strain>
    </source>
</reference>
<dbReference type="PANTHER" id="PTHR43434">
    <property type="entry name" value="PHOSPHOGLYCOLATE PHOSPHATASE"/>
    <property type="match status" value="1"/>
</dbReference>
<dbReference type="InterPro" id="IPR036412">
    <property type="entry name" value="HAD-like_sf"/>
</dbReference>
<dbReference type="InterPro" id="IPR006439">
    <property type="entry name" value="HAD-SF_hydro_IA"/>
</dbReference>
<accession>A0A344U261</accession>
<dbReference type="GO" id="GO:0008967">
    <property type="term" value="F:phosphoglycolate phosphatase activity"/>
    <property type="evidence" value="ECO:0007669"/>
    <property type="project" value="TreeGrafter"/>
</dbReference>